<gene>
    <name evidence="1" type="ORF">NQ317_001743</name>
</gene>
<evidence type="ECO:0000313" key="2">
    <source>
        <dbReference type="Proteomes" id="UP001162164"/>
    </source>
</evidence>
<name>A0ABQ9JVG1_9CUCU</name>
<proteinExistence type="predicted"/>
<comment type="caution">
    <text evidence="1">The sequence shown here is derived from an EMBL/GenBank/DDBJ whole genome shotgun (WGS) entry which is preliminary data.</text>
</comment>
<reference evidence="1" key="1">
    <citation type="journal article" date="2023" name="Insect Mol. Biol.">
        <title>Genome sequencing provides insights into the evolution of gene families encoding plant cell wall-degrading enzymes in longhorned beetles.</title>
        <authorList>
            <person name="Shin N.R."/>
            <person name="Okamura Y."/>
            <person name="Kirsch R."/>
            <person name="Pauchet Y."/>
        </authorList>
    </citation>
    <scope>NUCLEOTIDE SEQUENCE</scope>
    <source>
        <strain evidence="1">MMC_N1</strain>
    </source>
</reference>
<keyword evidence="2" id="KW-1185">Reference proteome</keyword>
<feature type="non-terminal residue" evidence="1">
    <location>
        <position position="1"/>
    </location>
</feature>
<sequence length="103" mass="11374">QNDQLLICIAETALRSGDIADSATQLLMSPELAHIDWEPENIFSMLDPSFGTFGFRNTESENSLSSLQNSTSKCHLNLSNEIQTNFKPHLTLNSSLAIEKPPP</sequence>
<protein>
    <submittedName>
        <fullName evidence="1">Uncharacterized protein</fullName>
    </submittedName>
</protein>
<dbReference type="EMBL" id="JAPWTJ010000149">
    <property type="protein sequence ID" value="KAJ8982048.1"/>
    <property type="molecule type" value="Genomic_DNA"/>
</dbReference>
<evidence type="ECO:0000313" key="1">
    <source>
        <dbReference type="EMBL" id="KAJ8982048.1"/>
    </source>
</evidence>
<dbReference type="Proteomes" id="UP001162164">
    <property type="component" value="Unassembled WGS sequence"/>
</dbReference>
<accession>A0ABQ9JVG1</accession>
<organism evidence="1 2">
    <name type="scientific">Molorchus minor</name>
    <dbReference type="NCBI Taxonomy" id="1323400"/>
    <lineage>
        <taxon>Eukaryota</taxon>
        <taxon>Metazoa</taxon>
        <taxon>Ecdysozoa</taxon>
        <taxon>Arthropoda</taxon>
        <taxon>Hexapoda</taxon>
        <taxon>Insecta</taxon>
        <taxon>Pterygota</taxon>
        <taxon>Neoptera</taxon>
        <taxon>Endopterygota</taxon>
        <taxon>Coleoptera</taxon>
        <taxon>Polyphaga</taxon>
        <taxon>Cucujiformia</taxon>
        <taxon>Chrysomeloidea</taxon>
        <taxon>Cerambycidae</taxon>
        <taxon>Lamiinae</taxon>
        <taxon>Monochamini</taxon>
        <taxon>Molorchus</taxon>
    </lineage>
</organism>